<dbReference type="PROSITE" id="PS50924">
    <property type="entry name" value="MHYT"/>
    <property type="match status" value="1"/>
</dbReference>
<feature type="transmembrane region" description="Helical" evidence="1">
    <location>
        <begin position="151"/>
        <end position="168"/>
    </location>
</feature>
<dbReference type="InterPro" id="IPR000160">
    <property type="entry name" value="GGDEF_dom"/>
</dbReference>
<name>L0NID7_9HYPH</name>
<feature type="domain" description="GGDEF" evidence="3">
    <location>
        <begin position="288"/>
        <end position="420"/>
    </location>
</feature>
<evidence type="ECO:0000259" key="4">
    <source>
        <dbReference type="PROSITE" id="PS50924"/>
    </source>
</evidence>
<dbReference type="SUPFAM" id="SSF141868">
    <property type="entry name" value="EAL domain-like"/>
    <property type="match status" value="1"/>
</dbReference>
<evidence type="ECO:0000256" key="1">
    <source>
        <dbReference type="PROSITE-ProRule" id="PRU00244"/>
    </source>
</evidence>
<accession>L0NID7</accession>
<dbReference type="EMBL" id="FO082820">
    <property type="protein sequence ID" value="CCF20052.1"/>
    <property type="molecule type" value="Genomic_DNA"/>
</dbReference>
<dbReference type="InterPro" id="IPR005330">
    <property type="entry name" value="MHYT_dom"/>
</dbReference>
<dbReference type="AlphaFoldDB" id="L0NID7"/>
<feature type="domain" description="MHYT" evidence="4">
    <location>
        <begin position="17"/>
        <end position="204"/>
    </location>
</feature>
<dbReference type="SUPFAM" id="SSF55073">
    <property type="entry name" value="Nucleotide cyclase"/>
    <property type="match status" value="1"/>
</dbReference>
<dbReference type="InterPro" id="IPR052155">
    <property type="entry name" value="Biofilm_reg_signaling"/>
</dbReference>
<feature type="transmembrane region" description="Helical" evidence="1">
    <location>
        <begin position="122"/>
        <end position="139"/>
    </location>
</feature>
<organism evidence="5 6">
    <name type="scientific">Pseudorhizobium banfieldiae</name>
    <dbReference type="NCBI Taxonomy" id="1125847"/>
    <lineage>
        <taxon>Bacteria</taxon>
        <taxon>Pseudomonadati</taxon>
        <taxon>Pseudomonadota</taxon>
        <taxon>Alphaproteobacteria</taxon>
        <taxon>Hyphomicrobiales</taxon>
        <taxon>Rhizobiaceae</taxon>
        <taxon>Rhizobium/Agrobacterium group</taxon>
        <taxon>Pseudorhizobium</taxon>
    </lineage>
</organism>
<dbReference type="PANTHER" id="PTHR44757">
    <property type="entry name" value="DIGUANYLATE CYCLASE DGCP"/>
    <property type="match status" value="1"/>
</dbReference>
<dbReference type="Gene3D" id="3.30.70.270">
    <property type="match status" value="1"/>
</dbReference>
<keyword evidence="1 5" id="KW-0812">Transmembrane</keyword>
<dbReference type="KEGG" id="rht:NT26_2328"/>
<dbReference type="PROSITE" id="PS50883">
    <property type="entry name" value="EAL"/>
    <property type="match status" value="1"/>
</dbReference>
<dbReference type="CDD" id="cd01948">
    <property type="entry name" value="EAL"/>
    <property type="match status" value="1"/>
</dbReference>
<dbReference type="SMART" id="SM00052">
    <property type="entry name" value="EAL"/>
    <property type="match status" value="1"/>
</dbReference>
<keyword evidence="1" id="KW-1133">Transmembrane helix</keyword>
<evidence type="ECO:0000259" key="2">
    <source>
        <dbReference type="PROSITE" id="PS50883"/>
    </source>
</evidence>
<protein>
    <submittedName>
        <fullName evidence="5">Putative GGDEF/EAL transmembrane sensory box protein</fullName>
    </submittedName>
</protein>
<dbReference type="STRING" id="1125847.NT26_2328"/>
<dbReference type="PANTHER" id="PTHR44757:SF2">
    <property type="entry name" value="BIOFILM ARCHITECTURE MAINTENANCE PROTEIN MBAA"/>
    <property type="match status" value="1"/>
</dbReference>
<dbReference type="NCBIfam" id="TIGR00254">
    <property type="entry name" value="GGDEF"/>
    <property type="match status" value="1"/>
</dbReference>
<feature type="transmembrane region" description="Helical" evidence="1">
    <location>
        <begin position="20"/>
        <end position="41"/>
    </location>
</feature>
<evidence type="ECO:0000313" key="5">
    <source>
        <dbReference type="EMBL" id="CCF20052.1"/>
    </source>
</evidence>
<dbReference type="InterPro" id="IPR035919">
    <property type="entry name" value="EAL_sf"/>
</dbReference>
<sequence length="689" mass="74711">MDRLIMSRIFSCLFIEHDLRYVAAAVLVLAMGATLTIRLFSRVTRRRGLEKGIWLFLAGFIGGSTTWATHFLAMLGYTTGGIAGYEPGVTLASLAVSIGGVTAGLAISAYGGRSMLLEAGGVVLGLGLGAMHYLGMSAYEVQGEIVWRLDYVAMSLLAGAFFSAVAMNRAARPVTRFCRYGAVAALIVAIASVHFIGMAAIDLVPDTTLEVPQSVISSAVLGLGVLGLMMVLLALAAASYLIDASTMREAVERYRQLSLQDPLTGLPNRSAFQEELSEASVHAVGLGARVAILSFDLDRFKEVNDVHGHLAGDAVLRTIGDRLASVISDGEFVARIGGDEFIAMTRRYYGRADASRLAARMIAEIVKPIEWNGNSLNVGTSVGVAILDDDVEVEDLLARADVAMYRAKETGSNAVCFYDASMDRAVRERNVLAMDMRSGLLRGEFQLHYQRQNDTFTGAVVGFEALLRWNHPYRENVPPSEFIPIAERSGFIVELGEWVLREACREAASWRNPLSIAVNVATQQLADPRFPGLVQDILQETGLDPARLELEITETGIIADHQRALQTIRHLKSLGARIAMDDYGTGYSSLSMLLAFPFDKIKIDRQFVDGVATSAQSAAIVRSTLILASSLEIPVLAEGVETDEHVNFLREEGCVQVQGYFYGKPVPRTEIEAIVNAVADHRPDQAKVA</sequence>
<proteinExistence type="predicted"/>
<evidence type="ECO:0000313" key="6">
    <source>
        <dbReference type="Proteomes" id="UP000010792"/>
    </source>
</evidence>
<dbReference type="CDD" id="cd01949">
    <property type="entry name" value="GGDEF"/>
    <property type="match status" value="1"/>
</dbReference>
<dbReference type="SMART" id="SM00267">
    <property type="entry name" value="GGDEF"/>
    <property type="match status" value="1"/>
</dbReference>
<dbReference type="InterPro" id="IPR043128">
    <property type="entry name" value="Rev_trsase/Diguanyl_cyclase"/>
</dbReference>
<dbReference type="GO" id="GO:0016020">
    <property type="term" value="C:membrane"/>
    <property type="evidence" value="ECO:0007669"/>
    <property type="project" value="UniProtKB-UniRule"/>
</dbReference>
<keyword evidence="6" id="KW-1185">Reference proteome</keyword>
<dbReference type="InterPro" id="IPR029787">
    <property type="entry name" value="Nucleotide_cyclase"/>
</dbReference>
<reference evidence="5 6" key="1">
    <citation type="journal article" date="2013" name="Genome Biol. Evol.">
        <title>Life in an arsenic-containing gold mine: genome and physiology of the autotrophic arsenite-oxidizing bacterium rhizobium sp. NT-26.</title>
        <authorList>
            <person name="Andres J."/>
            <person name="Arsene-Ploetze F."/>
            <person name="Barbe V."/>
            <person name="Brochier-Armanet C."/>
            <person name="Cleiss-Arnold J."/>
            <person name="Coppee J.Y."/>
            <person name="Dillies M.A."/>
            <person name="Geist"/>
            <person name="L"/>
            <person name="Joublin A."/>
            <person name="Koechler S."/>
            <person name="Lassalle F."/>
            <person name="Marchal M."/>
            <person name="Medigue C."/>
            <person name="Muller D."/>
            <person name="Nesme X."/>
            <person name="Plewniak F."/>
            <person name="Proux C."/>
            <person name="Ramirez-Bahena M.H."/>
            <person name="Schenowitz C."/>
            <person name="Sismeiro O."/>
            <person name="Vallenet D."/>
            <person name="Santini J.M."/>
            <person name="Bertin P.N."/>
        </authorList>
    </citation>
    <scope>NUCLEOTIDE SEQUENCE [LARGE SCALE GENOMIC DNA]</scope>
    <source>
        <strain evidence="5 6">NT-26</strain>
    </source>
</reference>
<dbReference type="InterPro" id="IPR001633">
    <property type="entry name" value="EAL_dom"/>
</dbReference>
<dbReference type="Pfam" id="PF03707">
    <property type="entry name" value="MHYT"/>
    <property type="match status" value="2"/>
</dbReference>
<dbReference type="Pfam" id="PF00563">
    <property type="entry name" value="EAL"/>
    <property type="match status" value="1"/>
</dbReference>
<keyword evidence="1" id="KW-0472">Membrane</keyword>
<evidence type="ECO:0000259" key="3">
    <source>
        <dbReference type="PROSITE" id="PS50887"/>
    </source>
</evidence>
<feature type="transmembrane region" description="Helical" evidence="1">
    <location>
        <begin position="89"/>
        <end position="110"/>
    </location>
</feature>
<feature type="transmembrane region" description="Helical" evidence="1">
    <location>
        <begin position="53"/>
        <end position="77"/>
    </location>
</feature>
<feature type="transmembrane region" description="Helical" evidence="1">
    <location>
        <begin position="180"/>
        <end position="201"/>
    </location>
</feature>
<dbReference type="Proteomes" id="UP000010792">
    <property type="component" value="Chromosome"/>
</dbReference>
<feature type="transmembrane region" description="Helical" evidence="1">
    <location>
        <begin position="221"/>
        <end position="242"/>
    </location>
</feature>
<gene>
    <name evidence="5" type="ORF">NT26_2328</name>
</gene>
<dbReference type="PROSITE" id="PS50887">
    <property type="entry name" value="GGDEF"/>
    <property type="match status" value="1"/>
</dbReference>
<dbReference type="Pfam" id="PF00990">
    <property type="entry name" value="GGDEF"/>
    <property type="match status" value="1"/>
</dbReference>
<feature type="domain" description="EAL" evidence="2">
    <location>
        <begin position="429"/>
        <end position="679"/>
    </location>
</feature>
<dbReference type="Gene3D" id="3.20.20.450">
    <property type="entry name" value="EAL domain"/>
    <property type="match status" value="1"/>
</dbReference>